<dbReference type="RefSeq" id="WP_317923174.1">
    <property type="nucleotide sequence ID" value="NZ_CP137524.1"/>
</dbReference>
<dbReference type="Proteomes" id="UP001305002">
    <property type="component" value="Chromosome"/>
</dbReference>
<name>A0ABZ0K4D6_STRC4</name>
<organism evidence="1 2">
    <name type="scientific">Streptomyces coeruleorubidus</name>
    <dbReference type="NCBI Taxonomy" id="116188"/>
    <lineage>
        <taxon>Bacteria</taxon>
        <taxon>Bacillati</taxon>
        <taxon>Actinomycetota</taxon>
        <taxon>Actinomycetes</taxon>
        <taxon>Kitasatosporales</taxon>
        <taxon>Streptomycetaceae</taxon>
        <taxon>Streptomyces</taxon>
    </lineage>
</organism>
<evidence type="ECO:0000313" key="2">
    <source>
        <dbReference type="Proteomes" id="UP001305002"/>
    </source>
</evidence>
<gene>
    <name evidence="1" type="ORF">R5U08_00275</name>
</gene>
<proteinExistence type="predicted"/>
<sequence length="97" mass="10704">MKMGRRGGVRGMICLESVGYFVDDPGTQRLPAGFERIFPEASAEARAGGYRGDFTLVVHRRSSAGRPRSGSGPPRRRLRRSRLCCCGIRDPMACWAC</sequence>
<reference evidence="1 2" key="1">
    <citation type="journal article" date="2021" name="J. Microbiol. Biotechnol.">
        <title>An Efficient Markerless Deletion System Suitable for the Industrial Strains of Streptomyces.</title>
        <authorList>
            <person name="Dong J."/>
            <person name="Wei J."/>
            <person name="Li H."/>
            <person name="Zhao S."/>
            <person name="Guan W."/>
        </authorList>
    </citation>
    <scope>NUCLEOTIDE SEQUENCE [LARGE SCALE GENOMIC DNA]</scope>
    <source>
        <strain evidence="1 2">CICC 11043</strain>
    </source>
</reference>
<accession>A0ABZ0K4D6</accession>
<dbReference type="EMBL" id="CP137524">
    <property type="protein sequence ID" value="WOT32687.1"/>
    <property type="molecule type" value="Genomic_DNA"/>
</dbReference>
<reference evidence="1 2" key="2">
    <citation type="journal article" date="2024" name="Microb. Biotechnol.">
        <title>The involvement of multiple ABC transporters in daunorubicin efflux in Streptomyces coeruleorubidus.</title>
        <authorList>
            <person name="Dong J."/>
            <person name="Ning J."/>
            <person name="Tian Y."/>
            <person name="Li H."/>
            <person name="Chen H."/>
            <person name="Guan W."/>
        </authorList>
    </citation>
    <scope>NUCLEOTIDE SEQUENCE [LARGE SCALE GENOMIC DNA]</scope>
    <source>
        <strain evidence="1 2">CICC 11043</strain>
    </source>
</reference>
<protein>
    <submittedName>
        <fullName evidence="1">Uncharacterized protein</fullName>
    </submittedName>
</protein>
<evidence type="ECO:0000313" key="1">
    <source>
        <dbReference type="EMBL" id="WOT32687.1"/>
    </source>
</evidence>
<keyword evidence="2" id="KW-1185">Reference proteome</keyword>